<dbReference type="OrthoDB" id="1492979at2"/>
<dbReference type="RefSeq" id="WP_136459568.1">
    <property type="nucleotide sequence ID" value="NZ_SRSF01000004.1"/>
</dbReference>
<name>A0A4S4NKF8_9BACT</name>
<evidence type="ECO:0000256" key="1">
    <source>
        <dbReference type="SAM" id="Phobius"/>
    </source>
</evidence>
<keyword evidence="3" id="KW-1185">Reference proteome</keyword>
<dbReference type="AlphaFoldDB" id="A0A4S4NKF8"/>
<gene>
    <name evidence="2" type="ORF">E4021_11830</name>
</gene>
<protein>
    <submittedName>
        <fullName evidence="2">Uncharacterized protein</fullName>
    </submittedName>
</protein>
<evidence type="ECO:0000313" key="2">
    <source>
        <dbReference type="EMBL" id="THH39435.1"/>
    </source>
</evidence>
<keyword evidence="1" id="KW-0812">Transmembrane</keyword>
<feature type="transmembrane region" description="Helical" evidence="1">
    <location>
        <begin position="20"/>
        <end position="43"/>
    </location>
</feature>
<comment type="caution">
    <text evidence="2">The sequence shown here is derived from an EMBL/GenBank/DDBJ whole genome shotgun (WGS) entry which is preliminary data.</text>
</comment>
<evidence type="ECO:0000313" key="3">
    <source>
        <dbReference type="Proteomes" id="UP000308528"/>
    </source>
</evidence>
<keyword evidence="1" id="KW-1133">Transmembrane helix</keyword>
<organism evidence="2 3">
    <name type="scientific">Neolewinella litorea</name>
    <dbReference type="NCBI Taxonomy" id="2562452"/>
    <lineage>
        <taxon>Bacteria</taxon>
        <taxon>Pseudomonadati</taxon>
        <taxon>Bacteroidota</taxon>
        <taxon>Saprospiria</taxon>
        <taxon>Saprospirales</taxon>
        <taxon>Lewinellaceae</taxon>
        <taxon>Neolewinella</taxon>
    </lineage>
</organism>
<proteinExistence type="predicted"/>
<keyword evidence="1" id="KW-0472">Membrane</keyword>
<dbReference type="EMBL" id="SRSF01000004">
    <property type="protein sequence ID" value="THH39435.1"/>
    <property type="molecule type" value="Genomic_DNA"/>
</dbReference>
<sequence length="164" mass="18867">MIPDYDFHSDTPNTGNLRLLHWLFYAGALLLLLAAVYEFYLYSTHWAVGDERDHLWQLVLGFIYLLVGGLVAWFTYQRTAGNAESPPERFVTIRGGTMTYQLDQLNGKQQLDLKQLSGATRPSVREMILEMKDGRKVTLPVYLIDNDEKQAELENLLMNAARQR</sequence>
<accession>A0A4S4NKF8</accession>
<reference evidence="2 3" key="1">
    <citation type="submission" date="2019-04" db="EMBL/GenBank/DDBJ databases">
        <title>Lewinella litorea sp. nov., isolated from a marine sand.</title>
        <authorList>
            <person name="Yoon J.-H."/>
        </authorList>
    </citation>
    <scope>NUCLEOTIDE SEQUENCE [LARGE SCALE GENOMIC DNA]</scope>
    <source>
        <strain evidence="2 3">HSMS-39</strain>
    </source>
</reference>
<feature type="transmembrane region" description="Helical" evidence="1">
    <location>
        <begin position="55"/>
        <end position="76"/>
    </location>
</feature>
<dbReference type="Proteomes" id="UP000308528">
    <property type="component" value="Unassembled WGS sequence"/>
</dbReference>